<feature type="transmembrane region" description="Helical" evidence="1">
    <location>
        <begin position="172"/>
        <end position="194"/>
    </location>
</feature>
<gene>
    <name evidence="2" type="ORF">CDCA_CDCA01G0049</name>
</gene>
<proteinExistence type="predicted"/>
<name>A0AAV9IP49_CYACA</name>
<protein>
    <submittedName>
        <fullName evidence="2">Uncharacterized protein</fullName>
    </submittedName>
</protein>
<evidence type="ECO:0000256" key="1">
    <source>
        <dbReference type="SAM" id="Phobius"/>
    </source>
</evidence>
<accession>A0AAV9IP49</accession>
<dbReference type="Proteomes" id="UP001301350">
    <property type="component" value="Unassembled WGS sequence"/>
</dbReference>
<organism evidence="2 3">
    <name type="scientific">Cyanidium caldarium</name>
    <name type="common">Red alga</name>
    <dbReference type="NCBI Taxonomy" id="2771"/>
    <lineage>
        <taxon>Eukaryota</taxon>
        <taxon>Rhodophyta</taxon>
        <taxon>Bangiophyceae</taxon>
        <taxon>Cyanidiales</taxon>
        <taxon>Cyanidiaceae</taxon>
        <taxon>Cyanidium</taxon>
    </lineage>
</organism>
<keyword evidence="1" id="KW-1133">Transmembrane helix</keyword>
<reference evidence="2 3" key="1">
    <citation type="submission" date="2022-07" db="EMBL/GenBank/DDBJ databases">
        <title>Genome-wide signatures of adaptation to extreme environments.</title>
        <authorList>
            <person name="Cho C.H."/>
            <person name="Yoon H.S."/>
        </authorList>
    </citation>
    <scope>NUCLEOTIDE SEQUENCE [LARGE SCALE GENOMIC DNA]</scope>
    <source>
        <strain evidence="2 3">DBV 063 E5</strain>
    </source>
</reference>
<comment type="caution">
    <text evidence="2">The sequence shown here is derived from an EMBL/GenBank/DDBJ whole genome shotgun (WGS) entry which is preliminary data.</text>
</comment>
<dbReference type="AlphaFoldDB" id="A0AAV9IP49"/>
<evidence type="ECO:0000313" key="2">
    <source>
        <dbReference type="EMBL" id="KAK4534024.1"/>
    </source>
</evidence>
<sequence length="254" mass="28000">MEPVSSTAAAATTAVTSMDPPLQVLCRLWLDGGRASSDDTPPPPLTIPLSTRYTRCLVCDLEAKQWMQAVSRAAATCRGPTAASPETPPPTATAADVEPPYVVDWRARHRVAYWETVRQRQRQVAVEEEGTGRTSGTPERTAATAMADTSTAAALPQVVTLYRAHHLDAYDYAFFLCTILLFPVAWLIILFLYVTRLFDWDGFFWQCCGGFLPSARGCEQIVALDNGHVVCVRVGEARAQQRAIRRRMRTADVP</sequence>
<evidence type="ECO:0000313" key="3">
    <source>
        <dbReference type="Proteomes" id="UP001301350"/>
    </source>
</evidence>
<keyword evidence="1" id="KW-0812">Transmembrane</keyword>
<dbReference type="EMBL" id="JANCYW010000001">
    <property type="protein sequence ID" value="KAK4534024.1"/>
    <property type="molecule type" value="Genomic_DNA"/>
</dbReference>
<keyword evidence="3" id="KW-1185">Reference proteome</keyword>
<keyword evidence="1" id="KW-0472">Membrane</keyword>